<feature type="chain" id="PRO_5013101797" description="Beta-lactamase-related domain-containing protein" evidence="1">
    <location>
        <begin position="23"/>
        <end position="201"/>
    </location>
</feature>
<feature type="signal peptide" evidence="1">
    <location>
        <begin position="1"/>
        <end position="22"/>
    </location>
</feature>
<dbReference type="InterPro" id="IPR012338">
    <property type="entry name" value="Beta-lactam/transpept-like"/>
</dbReference>
<sequence length="201" mass="21864">MIRRSLLGLVIATLGLSAPAIAQTPPPLPADLQVLFWPAERREQDLRRMPELIPHARIEPSPTPRPLPQGEPLAIDSTAFMQAQRVAGLLVIQDGRVRLERYGLGLTAEDHWDSFSMTKSLTSTLVGAALADGSIRSPYDLVTDYIPELAGGAYDGVQIAHVLTMTSGARWNEDYADASSDVARFYLTPPPADLDATVSYL</sequence>
<dbReference type="SUPFAM" id="SSF56601">
    <property type="entry name" value="beta-lactamase/transpeptidase-like"/>
    <property type="match status" value="1"/>
</dbReference>
<dbReference type="PANTHER" id="PTHR43283:SF14">
    <property type="entry name" value="BLL8153 PROTEIN"/>
    <property type="match status" value="1"/>
</dbReference>
<organism evidence="3 4">
    <name type="scientific">Brevundimonas subvibrioides</name>
    <dbReference type="NCBI Taxonomy" id="74313"/>
    <lineage>
        <taxon>Bacteria</taxon>
        <taxon>Pseudomonadati</taxon>
        <taxon>Pseudomonadota</taxon>
        <taxon>Alphaproteobacteria</taxon>
        <taxon>Caulobacterales</taxon>
        <taxon>Caulobacteraceae</taxon>
        <taxon>Brevundimonas</taxon>
    </lineage>
</organism>
<gene>
    <name evidence="3" type="ORF">B7Z01_01785</name>
</gene>
<evidence type="ECO:0000256" key="1">
    <source>
        <dbReference type="SAM" id="SignalP"/>
    </source>
</evidence>
<evidence type="ECO:0000313" key="3">
    <source>
        <dbReference type="EMBL" id="OYX35651.1"/>
    </source>
</evidence>
<dbReference type="EMBL" id="NCEB01000003">
    <property type="protein sequence ID" value="OYX35651.1"/>
    <property type="molecule type" value="Genomic_DNA"/>
</dbReference>
<reference evidence="3 4" key="1">
    <citation type="submission" date="2017-03" db="EMBL/GenBank/DDBJ databases">
        <title>Lifting the veil on microbial sulfur biogeochemistry in mining wastewaters.</title>
        <authorList>
            <person name="Kantor R.S."/>
            <person name="Colenbrander Nelson T."/>
            <person name="Marshall S."/>
            <person name="Bennett D."/>
            <person name="Apte S."/>
            <person name="Camacho D."/>
            <person name="Thomas B.C."/>
            <person name="Warren L.A."/>
            <person name="Banfield J.F."/>
        </authorList>
    </citation>
    <scope>NUCLEOTIDE SEQUENCE [LARGE SCALE GENOMIC DNA]</scope>
    <source>
        <strain evidence="3">32-69-9</strain>
    </source>
</reference>
<dbReference type="PANTHER" id="PTHR43283">
    <property type="entry name" value="BETA-LACTAMASE-RELATED"/>
    <property type="match status" value="1"/>
</dbReference>
<accession>A0A258FT20</accession>
<evidence type="ECO:0000313" key="4">
    <source>
        <dbReference type="Proteomes" id="UP000215595"/>
    </source>
</evidence>
<dbReference type="InterPro" id="IPR050789">
    <property type="entry name" value="Diverse_Enzym_Activities"/>
</dbReference>
<name>A0A258FT20_9CAUL</name>
<protein>
    <recommendedName>
        <fullName evidence="2">Beta-lactamase-related domain-containing protein</fullName>
    </recommendedName>
</protein>
<dbReference type="Proteomes" id="UP000215595">
    <property type="component" value="Unassembled WGS sequence"/>
</dbReference>
<dbReference type="AlphaFoldDB" id="A0A258FT20"/>
<dbReference type="Pfam" id="PF00144">
    <property type="entry name" value="Beta-lactamase"/>
    <property type="match status" value="1"/>
</dbReference>
<keyword evidence="1" id="KW-0732">Signal</keyword>
<comment type="caution">
    <text evidence="3">The sequence shown here is derived from an EMBL/GenBank/DDBJ whole genome shotgun (WGS) entry which is preliminary data.</text>
</comment>
<evidence type="ECO:0000259" key="2">
    <source>
        <dbReference type="Pfam" id="PF00144"/>
    </source>
</evidence>
<dbReference type="Gene3D" id="3.40.710.10">
    <property type="entry name" value="DD-peptidase/beta-lactamase superfamily"/>
    <property type="match status" value="1"/>
</dbReference>
<proteinExistence type="predicted"/>
<feature type="domain" description="Beta-lactamase-related" evidence="2">
    <location>
        <begin position="80"/>
        <end position="192"/>
    </location>
</feature>
<dbReference type="InterPro" id="IPR001466">
    <property type="entry name" value="Beta-lactam-related"/>
</dbReference>